<organism evidence="1 2">
    <name type="scientific">Aspergillus indologenus CBS 114.80</name>
    <dbReference type="NCBI Taxonomy" id="1450541"/>
    <lineage>
        <taxon>Eukaryota</taxon>
        <taxon>Fungi</taxon>
        <taxon>Dikarya</taxon>
        <taxon>Ascomycota</taxon>
        <taxon>Pezizomycotina</taxon>
        <taxon>Eurotiomycetes</taxon>
        <taxon>Eurotiomycetidae</taxon>
        <taxon>Eurotiales</taxon>
        <taxon>Aspergillaceae</taxon>
        <taxon>Aspergillus</taxon>
        <taxon>Aspergillus subgen. Circumdati</taxon>
    </lineage>
</organism>
<dbReference type="EMBL" id="KZ825495">
    <property type="protein sequence ID" value="PYI32156.1"/>
    <property type="molecule type" value="Genomic_DNA"/>
</dbReference>
<feature type="non-terminal residue" evidence="1">
    <location>
        <position position="72"/>
    </location>
</feature>
<gene>
    <name evidence="1" type="ORF">BP00DRAFT_425104</name>
</gene>
<proteinExistence type="predicted"/>
<evidence type="ECO:0000313" key="1">
    <source>
        <dbReference type="EMBL" id="PYI32156.1"/>
    </source>
</evidence>
<sequence>MRGQKEAPLFAHRCSLQVELVPELLARLRTEIGINKMLVAYGITEMIPAISVTFVTGLDDSGVESSPYRGQG</sequence>
<dbReference type="Proteomes" id="UP000248817">
    <property type="component" value="Unassembled WGS sequence"/>
</dbReference>
<keyword evidence="2" id="KW-1185">Reference proteome</keyword>
<evidence type="ECO:0000313" key="2">
    <source>
        <dbReference type="Proteomes" id="UP000248817"/>
    </source>
</evidence>
<reference evidence="1 2" key="1">
    <citation type="submission" date="2018-02" db="EMBL/GenBank/DDBJ databases">
        <title>The genomes of Aspergillus section Nigri reveals drivers in fungal speciation.</title>
        <authorList>
            <consortium name="DOE Joint Genome Institute"/>
            <person name="Vesth T.C."/>
            <person name="Nybo J."/>
            <person name="Theobald S."/>
            <person name="Brandl J."/>
            <person name="Frisvad J.C."/>
            <person name="Nielsen K.F."/>
            <person name="Lyhne E.K."/>
            <person name="Kogle M.E."/>
            <person name="Kuo A."/>
            <person name="Riley R."/>
            <person name="Clum A."/>
            <person name="Nolan M."/>
            <person name="Lipzen A."/>
            <person name="Salamov A."/>
            <person name="Henrissat B."/>
            <person name="Wiebenga A."/>
            <person name="De vries R.P."/>
            <person name="Grigoriev I.V."/>
            <person name="Mortensen U.H."/>
            <person name="Andersen M.R."/>
            <person name="Baker S.E."/>
        </authorList>
    </citation>
    <scope>NUCLEOTIDE SEQUENCE [LARGE SCALE GENOMIC DNA]</scope>
    <source>
        <strain evidence="1 2">CBS 114.80</strain>
    </source>
</reference>
<name>A0A2V5JAT2_9EURO</name>
<protein>
    <submittedName>
        <fullName evidence="1">Uncharacterized protein</fullName>
    </submittedName>
</protein>
<accession>A0A2V5JAT2</accession>
<dbReference type="AlphaFoldDB" id="A0A2V5JAT2"/>